<dbReference type="Proteomes" id="UP000309992">
    <property type="component" value="Unassembled WGS sequence"/>
</dbReference>
<feature type="transmembrane region" description="Helical" evidence="1">
    <location>
        <begin position="21"/>
        <end position="39"/>
    </location>
</feature>
<evidence type="ECO:0000313" key="2">
    <source>
        <dbReference type="EMBL" id="TKG70980.1"/>
    </source>
</evidence>
<keyword evidence="3" id="KW-1185">Reference proteome</keyword>
<evidence type="ECO:0000256" key="1">
    <source>
        <dbReference type="SAM" id="Phobius"/>
    </source>
</evidence>
<accession>A0ABY2S798</accession>
<dbReference type="SUPFAM" id="SSF55021">
    <property type="entry name" value="ACT-like"/>
    <property type="match status" value="1"/>
</dbReference>
<keyword evidence="1" id="KW-0812">Transmembrane</keyword>
<dbReference type="InterPro" id="IPR045865">
    <property type="entry name" value="ACT-like_dom_sf"/>
</dbReference>
<sequence length="102" mass="11462">MKGADSEPSTTMGEKFVRQRLAMHVAGFGGVLRVISLLHQRRYAVRSLRMEPTGVQTWMLHLVVDTTPPDAKTNLLVKRLNRLPSTLKVRPKAPKAISSIWD</sequence>
<dbReference type="Gene3D" id="3.30.70.260">
    <property type="match status" value="1"/>
</dbReference>
<proteinExistence type="predicted"/>
<reference evidence="2 3" key="1">
    <citation type="journal article" date="2015" name="Antonie Van Leeuwenhoek">
        <title>Prauserella endophytica sp. nov., an endophytic actinobacterium isolated from Tamarix taklamakanensis.</title>
        <authorList>
            <person name="Liu J.M."/>
            <person name="Habden X."/>
            <person name="Guo L."/>
            <person name="Tuo L."/>
            <person name="Jiang Z.K."/>
            <person name="Liu S.W."/>
            <person name="Liu X.F."/>
            <person name="Chen L."/>
            <person name="Li R.F."/>
            <person name="Zhang Y.Q."/>
            <person name="Sun C.H."/>
        </authorList>
    </citation>
    <scope>NUCLEOTIDE SEQUENCE [LARGE SCALE GENOMIC DNA]</scope>
    <source>
        <strain evidence="2 3">CGMCC 4.7182</strain>
    </source>
</reference>
<organism evidence="2 3">
    <name type="scientific">Prauserella endophytica</name>
    <dbReference type="NCBI Taxonomy" id="1592324"/>
    <lineage>
        <taxon>Bacteria</taxon>
        <taxon>Bacillati</taxon>
        <taxon>Actinomycetota</taxon>
        <taxon>Actinomycetes</taxon>
        <taxon>Pseudonocardiales</taxon>
        <taxon>Pseudonocardiaceae</taxon>
        <taxon>Prauserella</taxon>
        <taxon>Prauserella coralliicola group</taxon>
    </lineage>
</organism>
<protein>
    <recommendedName>
        <fullName evidence="4">ACT domain-containing protein</fullName>
    </recommendedName>
</protein>
<name>A0ABY2S798_9PSEU</name>
<evidence type="ECO:0000313" key="3">
    <source>
        <dbReference type="Proteomes" id="UP000309992"/>
    </source>
</evidence>
<dbReference type="RefSeq" id="WP_137095469.1">
    <property type="nucleotide sequence ID" value="NZ_SWMS01000007.1"/>
</dbReference>
<evidence type="ECO:0008006" key="4">
    <source>
        <dbReference type="Google" id="ProtNLM"/>
    </source>
</evidence>
<dbReference type="EMBL" id="SWMS01000007">
    <property type="protein sequence ID" value="TKG70980.1"/>
    <property type="molecule type" value="Genomic_DNA"/>
</dbReference>
<gene>
    <name evidence="2" type="ORF">FCN18_15830</name>
</gene>
<keyword evidence="1" id="KW-1133">Transmembrane helix</keyword>
<keyword evidence="1" id="KW-0472">Membrane</keyword>
<comment type="caution">
    <text evidence="2">The sequence shown here is derived from an EMBL/GenBank/DDBJ whole genome shotgun (WGS) entry which is preliminary data.</text>
</comment>